<keyword evidence="1" id="KW-0472">Membrane</keyword>
<gene>
    <name evidence="2" type="ORF">psyc5s11_18430</name>
</gene>
<evidence type="ECO:0008006" key="4">
    <source>
        <dbReference type="Google" id="ProtNLM"/>
    </source>
</evidence>
<accession>A0ABM7T1L0</accession>
<evidence type="ECO:0000313" key="2">
    <source>
        <dbReference type="EMBL" id="BCZ45776.1"/>
    </source>
</evidence>
<dbReference type="PROSITE" id="PS51257">
    <property type="entry name" value="PROKAR_LIPOPROTEIN"/>
    <property type="match status" value="1"/>
</dbReference>
<dbReference type="EMBL" id="AP024849">
    <property type="protein sequence ID" value="BCZ45776.1"/>
    <property type="molecule type" value="Genomic_DNA"/>
</dbReference>
<name>A0ABM7T1L0_9CLOT</name>
<keyword evidence="1" id="KW-1133">Transmembrane helix</keyword>
<proteinExistence type="predicted"/>
<feature type="transmembrane region" description="Helical" evidence="1">
    <location>
        <begin position="66"/>
        <end position="84"/>
    </location>
</feature>
<organism evidence="2 3">
    <name type="scientific">Clostridium gelidum</name>
    <dbReference type="NCBI Taxonomy" id="704125"/>
    <lineage>
        <taxon>Bacteria</taxon>
        <taxon>Bacillati</taxon>
        <taxon>Bacillota</taxon>
        <taxon>Clostridia</taxon>
        <taxon>Eubacteriales</taxon>
        <taxon>Clostridiaceae</taxon>
        <taxon>Clostridium</taxon>
    </lineage>
</organism>
<dbReference type="Proteomes" id="UP000824633">
    <property type="component" value="Chromosome"/>
</dbReference>
<evidence type="ECO:0000313" key="3">
    <source>
        <dbReference type="Proteomes" id="UP000824633"/>
    </source>
</evidence>
<keyword evidence="1" id="KW-0812">Transmembrane</keyword>
<feature type="transmembrane region" description="Helical" evidence="1">
    <location>
        <begin position="12"/>
        <end position="29"/>
    </location>
</feature>
<feature type="transmembrane region" description="Helical" evidence="1">
    <location>
        <begin position="35"/>
        <end position="54"/>
    </location>
</feature>
<protein>
    <recommendedName>
        <fullName evidence="4">EamA domain-containing protein</fullName>
    </recommendedName>
</protein>
<reference evidence="3" key="1">
    <citation type="submission" date="2021-07" db="EMBL/GenBank/DDBJ databases">
        <title>Complete genome sequencing of a Clostridium isolate.</title>
        <authorList>
            <person name="Ueki A."/>
            <person name="Tonouchi A."/>
        </authorList>
    </citation>
    <scope>NUCLEOTIDE SEQUENCE [LARGE SCALE GENOMIC DNA]</scope>
    <source>
        <strain evidence="3">C5S11</strain>
    </source>
</reference>
<dbReference type="RefSeq" id="WP_224037332.1">
    <property type="nucleotide sequence ID" value="NZ_AP024849.1"/>
</dbReference>
<keyword evidence="3" id="KW-1185">Reference proteome</keyword>
<evidence type="ECO:0000256" key="1">
    <source>
        <dbReference type="SAM" id="Phobius"/>
    </source>
</evidence>
<sequence length="85" mass="9868">MVSLNRKSILEFLVGALLAMAGGSCFSILREYQTTYKFLFIIRYIIIFVSFSSIPIVNKKFSDTKYYKFIIIFLIILNIILTVIE</sequence>